<evidence type="ECO:0000256" key="2">
    <source>
        <dbReference type="ARBA" id="ARBA00012636"/>
    </source>
</evidence>
<dbReference type="InterPro" id="IPR006252">
    <property type="entry name" value="Malate_synthA"/>
</dbReference>
<dbReference type="Pfam" id="PF20659">
    <property type="entry name" value="MS_C"/>
    <property type="match status" value="1"/>
</dbReference>
<dbReference type="GO" id="GO:0004474">
    <property type="term" value="F:malate synthase activity"/>
    <property type="evidence" value="ECO:0007669"/>
    <property type="project" value="UniProtKB-EC"/>
</dbReference>
<dbReference type="InterPro" id="IPR048356">
    <property type="entry name" value="MS_N"/>
</dbReference>
<dbReference type="InterPro" id="IPR048355">
    <property type="entry name" value="MS_C"/>
</dbReference>
<dbReference type="GO" id="GO:0006099">
    <property type="term" value="P:tricarboxylic acid cycle"/>
    <property type="evidence" value="ECO:0007669"/>
    <property type="project" value="UniProtKB-KW"/>
</dbReference>
<evidence type="ECO:0000256" key="3">
    <source>
        <dbReference type="ARBA" id="ARBA00022435"/>
    </source>
</evidence>
<dbReference type="Gene3D" id="3.20.20.360">
    <property type="entry name" value="Malate synthase, domain 3"/>
    <property type="match status" value="1"/>
</dbReference>
<dbReference type="FunFam" id="1.20.1220.12:FF:000001">
    <property type="entry name" value="Malate synthase"/>
    <property type="match status" value="1"/>
</dbReference>
<evidence type="ECO:0000313" key="11">
    <source>
        <dbReference type="EMBL" id="EKB47572.1"/>
    </source>
</evidence>
<evidence type="ECO:0000259" key="10">
    <source>
        <dbReference type="Pfam" id="PF20659"/>
    </source>
</evidence>
<evidence type="ECO:0000259" key="9">
    <source>
        <dbReference type="Pfam" id="PF20656"/>
    </source>
</evidence>
<protein>
    <recommendedName>
        <fullName evidence="2">malate synthase</fullName>
        <ecNumber evidence="2">2.3.3.9</ecNumber>
    </recommendedName>
</protein>
<name>K1L660_CECL9</name>
<dbReference type="GO" id="GO:0006097">
    <property type="term" value="P:glyoxylate cycle"/>
    <property type="evidence" value="ECO:0007669"/>
    <property type="project" value="UniProtKB-KW"/>
</dbReference>
<gene>
    <name evidence="11" type="primary">aceB</name>
    <name evidence="11" type="ORF">B879_03824</name>
</gene>
<dbReference type="SUPFAM" id="SSF51645">
    <property type="entry name" value="Malate synthase G"/>
    <property type="match status" value="1"/>
</dbReference>
<evidence type="ECO:0000259" key="8">
    <source>
        <dbReference type="Pfam" id="PF01274"/>
    </source>
</evidence>
<dbReference type="InterPro" id="IPR011076">
    <property type="entry name" value="Malate_synth_sf"/>
</dbReference>
<keyword evidence="4" id="KW-0816">Tricarboxylic acid cycle</keyword>
<dbReference type="InterPro" id="IPR001465">
    <property type="entry name" value="Malate_synthase_TIM"/>
</dbReference>
<evidence type="ECO:0000313" key="12">
    <source>
        <dbReference type="Proteomes" id="UP000004478"/>
    </source>
</evidence>
<dbReference type="PIRSF" id="PIRSF001363">
    <property type="entry name" value="Malate_synth"/>
    <property type="match status" value="1"/>
</dbReference>
<dbReference type="NCBIfam" id="TIGR01344">
    <property type="entry name" value="malate_syn_A"/>
    <property type="match status" value="1"/>
</dbReference>
<evidence type="ECO:0000256" key="1">
    <source>
        <dbReference type="ARBA" id="ARBA00006394"/>
    </source>
</evidence>
<feature type="active site" description="Proton donor" evidence="7">
    <location>
        <position position="448"/>
    </location>
</feature>
<dbReference type="InterPro" id="IPR046363">
    <property type="entry name" value="MS_N_TIM-barrel_dom"/>
</dbReference>
<reference evidence="11 12" key="1">
    <citation type="journal article" date="2012" name="J. Bacteriol.">
        <title>Draft Genome Sequence of Cecembia lonarensis Strain LW9T, Isolated from Lonar Lake, a Haloalkaline Lake in India.</title>
        <authorList>
            <person name="Shivaji S."/>
            <person name="Ara S."/>
            <person name="Singh A."/>
            <person name="Pinnaka A.K."/>
        </authorList>
    </citation>
    <scope>NUCLEOTIDE SEQUENCE [LARGE SCALE GENOMIC DNA]</scope>
    <source>
        <strain evidence="11 12">LW9</strain>
    </source>
</reference>
<dbReference type="InterPro" id="IPR044856">
    <property type="entry name" value="Malate_synth_C_sf"/>
</dbReference>
<dbReference type="OrthoDB" id="9768429at2"/>
<comment type="similarity">
    <text evidence="1">Belongs to the malate synthase family.</text>
</comment>
<sequence>MTIAVTDDLKLQVLGAISEDYEQILTPEALEFLVYLELKFREKRYSVLVKRQRLQERLDRGDLDQVLKEIPKAEGDWQVGSIPDVLQDRRVEITGPVDRKMVINALNSGAKIFMADFEDASSPTWDNMISGQVNLYDAIRGQIDFISEQGKSYTLKEETAVLKVRPRGWHLEEKHLVINGEPLSASIVDFGLYFFHNAHRLMKQGSGPYFYLPKLESSLEARLWNEVFVAAQDYIGIPKGTIKATVLIETIFGALEMENILFELKEHIVALNAGRWDYIFSIIKKFRNHKDFILPDRSKVTMQVPFMKSYACRLVEICHRRGAHAIGGMSAFIPAKDEAINEMARKKVLEDKQREAGLGYDGTWVAHPFLVDIAEKVFTKAFDPGHCNQKNKPVIESGLDEKDLLDVRIPDASISEEGVRTNINVGILYIESWLNGTGAAALYNLMEDAATAEISRAQLWQWIRHGAKTNSGQLISPEFYAQLKEEEMEKIKTILGPERAKGNALAQAAALMDKLVLQGSFADFLTLPAYQLLP</sequence>
<feature type="domain" description="Malate synthase C-terminal" evidence="10">
    <location>
        <begin position="414"/>
        <end position="532"/>
    </location>
</feature>
<keyword evidence="5 11" id="KW-0808">Transferase</keyword>
<proteinExistence type="inferred from homology"/>
<dbReference type="FunFam" id="3.20.20.360:FF:000001">
    <property type="entry name" value="Malate synthase"/>
    <property type="match status" value="1"/>
</dbReference>
<dbReference type="Proteomes" id="UP000004478">
    <property type="component" value="Unassembled WGS sequence"/>
</dbReference>
<dbReference type="GO" id="GO:0005737">
    <property type="term" value="C:cytoplasm"/>
    <property type="evidence" value="ECO:0007669"/>
    <property type="project" value="TreeGrafter"/>
</dbReference>
<dbReference type="Pfam" id="PF20656">
    <property type="entry name" value="MS_N"/>
    <property type="match status" value="1"/>
</dbReference>
<dbReference type="PANTHER" id="PTHR42902">
    <property type="entry name" value="MALATE SYNTHASE"/>
    <property type="match status" value="1"/>
</dbReference>
<accession>K1L660</accession>
<dbReference type="AlphaFoldDB" id="K1L660"/>
<organism evidence="11 12">
    <name type="scientific">Cecembia lonarensis (strain CCUG 58316 / KCTC 22772 / LW9)</name>
    <dbReference type="NCBI Taxonomy" id="1225176"/>
    <lineage>
        <taxon>Bacteria</taxon>
        <taxon>Pseudomonadati</taxon>
        <taxon>Bacteroidota</taxon>
        <taxon>Cytophagia</taxon>
        <taxon>Cytophagales</taxon>
        <taxon>Cyclobacteriaceae</taxon>
        <taxon>Cecembia</taxon>
    </lineage>
</organism>
<comment type="catalytic activity">
    <reaction evidence="6">
        <text>glyoxylate + acetyl-CoA + H2O = (S)-malate + CoA + H(+)</text>
        <dbReference type="Rhea" id="RHEA:18181"/>
        <dbReference type="ChEBI" id="CHEBI:15377"/>
        <dbReference type="ChEBI" id="CHEBI:15378"/>
        <dbReference type="ChEBI" id="CHEBI:15589"/>
        <dbReference type="ChEBI" id="CHEBI:36655"/>
        <dbReference type="ChEBI" id="CHEBI:57287"/>
        <dbReference type="ChEBI" id="CHEBI:57288"/>
        <dbReference type="EC" id="2.3.3.9"/>
    </reaction>
</comment>
<keyword evidence="3" id="KW-0329">Glyoxylate bypass</keyword>
<dbReference type="Gene3D" id="1.20.1220.12">
    <property type="entry name" value="Malate synthase, domain III"/>
    <property type="match status" value="1"/>
</dbReference>
<evidence type="ECO:0000256" key="5">
    <source>
        <dbReference type="ARBA" id="ARBA00022679"/>
    </source>
</evidence>
<feature type="domain" description="Malate synthase N-terminal" evidence="9">
    <location>
        <begin position="11"/>
        <end position="69"/>
    </location>
</feature>
<dbReference type="Pfam" id="PF01274">
    <property type="entry name" value="MS_TIM-barrel"/>
    <property type="match status" value="1"/>
</dbReference>
<comment type="caution">
    <text evidence="11">The sequence shown here is derived from an EMBL/GenBank/DDBJ whole genome shotgun (WGS) entry which is preliminary data.</text>
</comment>
<feature type="active site" description="Proton acceptor" evidence="7">
    <location>
        <position position="165"/>
    </location>
</feature>
<evidence type="ECO:0000256" key="6">
    <source>
        <dbReference type="ARBA" id="ARBA00047918"/>
    </source>
</evidence>
<dbReference type="PANTHER" id="PTHR42902:SF1">
    <property type="entry name" value="MALATE SYNTHASE 1-RELATED"/>
    <property type="match status" value="1"/>
</dbReference>
<evidence type="ECO:0000256" key="7">
    <source>
        <dbReference type="PIRSR" id="PIRSR001363-1"/>
    </source>
</evidence>
<evidence type="ECO:0000256" key="4">
    <source>
        <dbReference type="ARBA" id="ARBA00022532"/>
    </source>
</evidence>
<keyword evidence="11" id="KW-0012">Acyltransferase</keyword>
<keyword evidence="12" id="KW-1185">Reference proteome</keyword>
<dbReference type="EC" id="2.3.3.9" evidence="2"/>
<feature type="domain" description="Malate synthase TIM barrel" evidence="8">
    <location>
        <begin position="162"/>
        <end position="405"/>
    </location>
</feature>
<dbReference type="EMBL" id="AMGM01000112">
    <property type="protein sequence ID" value="EKB47572.1"/>
    <property type="molecule type" value="Genomic_DNA"/>
</dbReference>
<dbReference type="CDD" id="cd00727">
    <property type="entry name" value="malate_synt_A"/>
    <property type="match status" value="1"/>
</dbReference>
<dbReference type="RefSeq" id="WP_009186845.1">
    <property type="nucleotide sequence ID" value="NZ_AMGM01000112.1"/>
</dbReference>
<dbReference type="PATRIC" id="fig|1225176.3.peg.4077"/>